<keyword evidence="2 9" id="KW-0686">Riboflavin biosynthesis</keyword>
<feature type="active site" description="Nucleophile" evidence="9">
    <location>
        <position position="155"/>
    </location>
</feature>
<evidence type="ECO:0000313" key="11">
    <source>
        <dbReference type="EMBL" id="MFC0349148.1"/>
    </source>
</evidence>
<evidence type="ECO:0000256" key="5">
    <source>
        <dbReference type="ARBA" id="ARBA00022801"/>
    </source>
</evidence>
<dbReference type="PANTHER" id="PTHR21327">
    <property type="entry name" value="GTP CYCLOHYDROLASE II-RELATED"/>
    <property type="match status" value="1"/>
</dbReference>
<dbReference type="GO" id="GO:0003935">
    <property type="term" value="F:GTP cyclohydrolase II activity"/>
    <property type="evidence" value="ECO:0007669"/>
    <property type="project" value="UniProtKB-EC"/>
</dbReference>
<comment type="function">
    <text evidence="9">Catalyzes the conversion of GTP to 2,5-diamino-6-ribosylamino-4(3H)-pyrimidinone 5'-phosphate (DARP), formate and pyrophosphate.</text>
</comment>
<feature type="binding site" evidence="9">
    <location>
        <begin position="119"/>
        <end position="121"/>
    </location>
    <ligand>
        <name>GTP</name>
        <dbReference type="ChEBI" id="CHEBI:37565"/>
    </ligand>
</feature>
<dbReference type="SUPFAM" id="SSF142695">
    <property type="entry name" value="RibA-like"/>
    <property type="match status" value="1"/>
</dbReference>
<evidence type="ECO:0000256" key="7">
    <source>
        <dbReference type="ARBA" id="ARBA00023134"/>
    </source>
</evidence>
<dbReference type="NCBIfam" id="TIGR00505">
    <property type="entry name" value="ribA"/>
    <property type="match status" value="1"/>
</dbReference>
<evidence type="ECO:0000256" key="8">
    <source>
        <dbReference type="ARBA" id="ARBA00049295"/>
    </source>
</evidence>
<comment type="catalytic activity">
    <reaction evidence="8 9">
        <text>GTP + 4 H2O = 2,5-diamino-6-hydroxy-4-(5-phosphoribosylamino)-pyrimidine + formate + 2 phosphate + 3 H(+)</text>
        <dbReference type="Rhea" id="RHEA:23704"/>
        <dbReference type="ChEBI" id="CHEBI:15377"/>
        <dbReference type="ChEBI" id="CHEBI:15378"/>
        <dbReference type="ChEBI" id="CHEBI:15740"/>
        <dbReference type="ChEBI" id="CHEBI:37565"/>
        <dbReference type="ChEBI" id="CHEBI:43474"/>
        <dbReference type="ChEBI" id="CHEBI:58614"/>
        <dbReference type="EC" id="3.5.4.25"/>
    </reaction>
</comment>
<dbReference type="InterPro" id="IPR032677">
    <property type="entry name" value="GTP_cyclohydro_II"/>
</dbReference>
<keyword evidence="7 9" id="KW-0342">GTP-binding</keyword>
<evidence type="ECO:0000256" key="6">
    <source>
        <dbReference type="ARBA" id="ARBA00022833"/>
    </source>
</evidence>
<feature type="binding site" evidence="9">
    <location>
        <position position="141"/>
    </location>
    <ligand>
        <name>GTP</name>
        <dbReference type="ChEBI" id="CHEBI:37565"/>
    </ligand>
</feature>
<keyword evidence="12" id="KW-1185">Reference proteome</keyword>
<evidence type="ECO:0000256" key="4">
    <source>
        <dbReference type="ARBA" id="ARBA00022741"/>
    </source>
</evidence>
<comment type="pathway">
    <text evidence="1 9">Cofactor biosynthesis; riboflavin biosynthesis; 5-amino-6-(D-ribitylamino)uracil from GTP: step 1/4.</text>
</comment>
<dbReference type="NCBIfam" id="NF001591">
    <property type="entry name" value="PRK00393.1"/>
    <property type="match status" value="1"/>
</dbReference>
<dbReference type="RefSeq" id="WP_390210524.1">
    <property type="nucleotide sequence ID" value="NZ_JBHLXJ010000004.1"/>
</dbReference>
<feature type="binding site" evidence="9">
    <location>
        <position position="181"/>
    </location>
    <ligand>
        <name>GTP</name>
        <dbReference type="ChEBI" id="CHEBI:37565"/>
    </ligand>
</feature>
<keyword evidence="3 9" id="KW-0479">Metal-binding</keyword>
<evidence type="ECO:0000256" key="2">
    <source>
        <dbReference type="ARBA" id="ARBA00022619"/>
    </source>
</evidence>
<feature type="binding site" evidence="9">
    <location>
        <position position="176"/>
    </location>
    <ligand>
        <name>GTP</name>
        <dbReference type="ChEBI" id="CHEBI:37565"/>
    </ligand>
</feature>
<dbReference type="CDD" id="cd00641">
    <property type="entry name" value="GTP_cyclohydro2"/>
    <property type="match status" value="1"/>
</dbReference>
<comment type="cofactor">
    <cofactor evidence="9">
        <name>Zn(2+)</name>
        <dbReference type="ChEBI" id="CHEBI:29105"/>
    </cofactor>
    <text evidence="9">Binds 1 zinc ion per subunit.</text>
</comment>
<accession>A0ABV6IC53</accession>
<feature type="binding site" evidence="9">
    <location>
        <position position="81"/>
    </location>
    <ligand>
        <name>Zn(2+)</name>
        <dbReference type="ChEBI" id="CHEBI:29105"/>
        <note>catalytic</note>
    </ligand>
</feature>
<feature type="domain" description="GTP cyclohydrolase II" evidence="10">
    <location>
        <begin position="33"/>
        <end position="197"/>
    </location>
</feature>
<sequence>MSSMDLPVESSNSVNSSANNSVNNLDSQALEFVASCALPTTWANFTMHAYIETATGKEHIVLTLGDVSDGQPVLARIHSECLTGDALFSKRCDCGPQLELAMQKIAQEGRGAILYLRQEGRGIGLLAKVQAYHLQDAGADTVEANQKLGFAADLRSYSLCDPMLKHLGISSVKLMTNNPRKISALQNMQVKVDEHIPLIIQRNPYNERYLETKANKLGHMLAPDL</sequence>
<keyword evidence="5 9" id="KW-0378">Hydrolase</keyword>
<feature type="binding site" evidence="9">
    <location>
        <position position="92"/>
    </location>
    <ligand>
        <name>Zn(2+)</name>
        <dbReference type="ChEBI" id="CHEBI:29105"/>
        <note>catalytic</note>
    </ligand>
</feature>
<name>A0ABV6IC53_9BURK</name>
<dbReference type="EMBL" id="JBHLXJ010000004">
    <property type="protein sequence ID" value="MFC0349148.1"/>
    <property type="molecule type" value="Genomic_DNA"/>
</dbReference>
<dbReference type="HAMAP" id="MF_00179">
    <property type="entry name" value="RibA"/>
    <property type="match status" value="1"/>
</dbReference>
<protein>
    <recommendedName>
        <fullName evidence="9">GTP cyclohydrolase-2</fullName>
        <ecNumber evidence="9">3.5.4.25</ecNumber>
    </recommendedName>
    <alternativeName>
        <fullName evidence="9">GTP cyclohydrolase II</fullName>
    </alternativeName>
</protein>
<evidence type="ECO:0000256" key="1">
    <source>
        <dbReference type="ARBA" id="ARBA00004853"/>
    </source>
</evidence>
<dbReference type="Pfam" id="PF00925">
    <property type="entry name" value="GTP_cyclohydro2"/>
    <property type="match status" value="1"/>
</dbReference>
<feature type="binding site" evidence="9">
    <location>
        <position position="94"/>
    </location>
    <ligand>
        <name>Zn(2+)</name>
        <dbReference type="ChEBI" id="CHEBI:29105"/>
        <note>catalytic</note>
    </ligand>
</feature>
<reference evidence="11 12" key="1">
    <citation type="submission" date="2024-09" db="EMBL/GenBank/DDBJ databases">
        <authorList>
            <person name="Sun Q."/>
            <person name="Mori K."/>
        </authorList>
    </citation>
    <scope>NUCLEOTIDE SEQUENCE [LARGE SCALE GENOMIC DNA]</scope>
    <source>
        <strain evidence="11 12">CCM 8677</strain>
    </source>
</reference>
<dbReference type="Gene3D" id="3.40.50.10990">
    <property type="entry name" value="GTP cyclohydrolase II"/>
    <property type="match status" value="1"/>
</dbReference>
<evidence type="ECO:0000256" key="9">
    <source>
        <dbReference type="HAMAP-Rule" id="MF_00179"/>
    </source>
</evidence>
<proteinExistence type="inferred from homology"/>
<evidence type="ECO:0000313" key="12">
    <source>
        <dbReference type="Proteomes" id="UP001589844"/>
    </source>
</evidence>
<keyword evidence="6 9" id="KW-0862">Zinc</keyword>
<keyword evidence="4 9" id="KW-0547">Nucleotide-binding</keyword>
<evidence type="ECO:0000259" key="10">
    <source>
        <dbReference type="Pfam" id="PF00925"/>
    </source>
</evidence>
<dbReference type="PANTHER" id="PTHR21327:SF18">
    <property type="entry name" value="3,4-DIHYDROXY-2-BUTANONE 4-PHOSPHATE SYNTHASE"/>
    <property type="match status" value="1"/>
</dbReference>
<organism evidence="11 12">
    <name type="scientific">Undibacterium danionis</name>
    <dbReference type="NCBI Taxonomy" id="1812100"/>
    <lineage>
        <taxon>Bacteria</taxon>
        <taxon>Pseudomonadati</taxon>
        <taxon>Pseudomonadota</taxon>
        <taxon>Betaproteobacteria</taxon>
        <taxon>Burkholderiales</taxon>
        <taxon>Oxalobacteraceae</taxon>
        <taxon>Undibacterium</taxon>
    </lineage>
</organism>
<dbReference type="Proteomes" id="UP001589844">
    <property type="component" value="Unassembled WGS sequence"/>
</dbReference>
<dbReference type="InterPro" id="IPR000926">
    <property type="entry name" value="RibA"/>
</dbReference>
<gene>
    <name evidence="9 11" type="primary">ribA</name>
    <name evidence="11" type="ORF">ACFFJH_04980</name>
</gene>
<evidence type="ECO:0000256" key="3">
    <source>
        <dbReference type="ARBA" id="ARBA00022723"/>
    </source>
</evidence>
<comment type="similarity">
    <text evidence="9">Belongs to the GTP cyclohydrolase II family.</text>
</comment>
<dbReference type="EC" id="3.5.4.25" evidence="9"/>
<comment type="caution">
    <text evidence="11">The sequence shown here is derived from an EMBL/GenBank/DDBJ whole genome shotgun (WGS) entry which is preliminary data.</text>
</comment>
<feature type="binding site" evidence="9">
    <location>
        <position position="97"/>
    </location>
    <ligand>
        <name>GTP</name>
        <dbReference type="ChEBI" id="CHEBI:37565"/>
    </ligand>
</feature>
<feature type="binding site" evidence="9">
    <location>
        <begin position="76"/>
        <end position="80"/>
    </location>
    <ligand>
        <name>GTP</name>
        <dbReference type="ChEBI" id="CHEBI:37565"/>
    </ligand>
</feature>
<feature type="active site" description="Proton acceptor" evidence="9">
    <location>
        <position position="153"/>
    </location>
</feature>
<dbReference type="InterPro" id="IPR036144">
    <property type="entry name" value="RibA-like_sf"/>
</dbReference>